<dbReference type="Gene3D" id="2.60.40.1220">
    <property type="match status" value="1"/>
</dbReference>
<dbReference type="InterPro" id="IPR007110">
    <property type="entry name" value="Ig-like_dom"/>
</dbReference>
<feature type="chain" id="PRO_5021233178" evidence="2">
    <location>
        <begin position="19"/>
        <end position="1249"/>
    </location>
</feature>
<dbReference type="RefSeq" id="WP_140001627.1">
    <property type="nucleotide sequence ID" value="NZ_VFJE01000056.1"/>
</dbReference>
<protein>
    <submittedName>
        <fullName evidence="4">T9SS type A sorting domain-containing protein</fullName>
    </submittedName>
</protein>
<dbReference type="PROSITE" id="PS50835">
    <property type="entry name" value="IG_LIKE"/>
    <property type="match status" value="1"/>
</dbReference>
<keyword evidence="5" id="KW-1185">Reference proteome</keyword>
<evidence type="ECO:0000313" key="4">
    <source>
        <dbReference type="EMBL" id="TPD65386.1"/>
    </source>
</evidence>
<dbReference type="AlphaFoldDB" id="A0A501Q049"/>
<feature type="signal peptide" evidence="2">
    <location>
        <begin position="1"/>
        <end position="18"/>
    </location>
</feature>
<gene>
    <name evidence="4" type="ORF">FJA49_14400</name>
</gene>
<dbReference type="Pfam" id="PF18962">
    <property type="entry name" value="Por_Secre_tail"/>
    <property type="match status" value="1"/>
</dbReference>
<feature type="domain" description="Ig-like" evidence="3">
    <location>
        <begin position="951"/>
        <end position="1032"/>
    </location>
</feature>
<comment type="caution">
    <text evidence="4">The sequence shown here is derived from an EMBL/GenBank/DDBJ whole genome shotgun (WGS) entry which is preliminary data.</text>
</comment>
<evidence type="ECO:0000256" key="1">
    <source>
        <dbReference type="ARBA" id="ARBA00022729"/>
    </source>
</evidence>
<evidence type="ECO:0000259" key="3">
    <source>
        <dbReference type="PROSITE" id="PS50835"/>
    </source>
</evidence>
<dbReference type="OrthoDB" id="860722at2"/>
<evidence type="ECO:0000256" key="2">
    <source>
        <dbReference type="SAM" id="SignalP"/>
    </source>
</evidence>
<sequence>MKHLLLCFILFWHISSKANDECVNAIQLTPNANCNVSGTFSGATLSGTTPSCANNSSQDVWYKFTATEQTMAVNLSRVVTNTTMYLAMEIYEDSCTGNRFKCIAPSTDVSVYYNTDFVIGRTYYVRVLNPIPELSARSFYICIQAFPKPANDSCATAEQLTPNTNCTNTFGSFSGSLLDGPVPSCATGSRQDVWYKFTATEQTMAINLSRAVTNTTMYFAMEIYEESCSGNRFKCISQSADVGVYFGADFVIGRTYYVRVMNPAGDLSTRGFNICIQSFPKPANDTCATAAVLTPNSGCVNTAGTFRGAVLDGGVPSCAANSSQDVWYRFTATEQTMSISLSRIDTSWSMNFAMEIYEESCSGNLFKCVAPNQNAATYFNSDFTVGRTYYVRVLNPDRGIITLPFNICLRAYPKPANDTCATAVVLTPNSSCVNTAGTFSGALLDGGVPSCAANSSQDVWYRFTATEQTMSIFVSRVDTSWFINFAMEIYEEGCNGNLFKCVAPNQNAATYFNSNFTVGRTYYVRLLNPDRGIITLPFNICLQAFPKPVNDTCATATVLTPTSGCVNTAGTFSGALLDGGVPSCAANSSQDVWYRFTATEQTMSVYLSRIDTGWSMNFAMEIYEESCSGNLFKCVAPNQNAATYFNSDFTVGRTYYVRVLNPDRGIITLGFNICLQAFPKPVNDTCATATVLTPNSSCVSTVGTFSGALLDGGVASCAANSSQDVWYRFTATEQTMSVYVVRIDAGWTMNFAMEIYEESCSGNRFKCISTNQNASTYFNSDFTVGRTYYVRVLNPDRGIITLPFNICLQAFPKPANDTCATAIELTPANTCVNTSGTFRGALLDGGVPSCAANSSQDVWYRFTATGQSMSVSVIRVDSGWSMNLAMEIYEDSCTGNRLQCVPSNSNASVYSGNSFVIGRTYYVRVLNPNAAINALPFTICLVGPPPAACTPTVTIAASEITICQGTSVAFTATPVNGGTAPSYQWKVNGNNVGINSPTYTTTTLANGSVVTCTMLSNAACASPTSVTSNAITMNVTAPTVPSFTQIAPVCSGGTFTLPTVSNNGIGGVWSPVINNTATTTYTFTPSTGQCVTTATMTVVVNLVNKTTTLQGSTITASATGATYQWINCANNQPIDGATNASYTASANGSYAVIVTQNGCSATSNCVQITNLGVDTFVKGGLKIYPNPTADQLFVQLNDATEITIVDMTGKTIQRETLKSGNNSIDVSSLASGMYFIRSVSGATAKFVKK</sequence>
<keyword evidence="1 2" id="KW-0732">Signal</keyword>
<name>A0A501Q049_9FLAO</name>
<dbReference type="Proteomes" id="UP000319175">
    <property type="component" value="Unassembled WGS sequence"/>
</dbReference>
<dbReference type="Gene3D" id="2.60.120.380">
    <property type="match status" value="4"/>
</dbReference>
<dbReference type="InterPro" id="IPR056600">
    <property type="entry name" value="GBD_T9SS_assoc"/>
</dbReference>
<dbReference type="InterPro" id="IPR014755">
    <property type="entry name" value="Cu-Rt/internalin_Ig-like"/>
</dbReference>
<reference evidence="4 5" key="1">
    <citation type="submission" date="2019-06" db="EMBL/GenBank/DDBJ databases">
        <title>Flavobacterium sp. MaA-Y11 from geoumgang.</title>
        <authorList>
            <person name="Jeong S."/>
        </authorList>
    </citation>
    <scope>NUCLEOTIDE SEQUENCE [LARGE SCALE GENOMIC DNA]</scope>
    <source>
        <strain evidence="4 5">MaA-Y11</strain>
    </source>
</reference>
<dbReference type="NCBIfam" id="TIGR04183">
    <property type="entry name" value="Por_Secre_tail"/>
    <property type="match status" value="1"/>
</dbReference>
<dbReference type="EMBL" id="VFJE01000056">
    <property type="protein sequence ID" value="TPD65386.1"/>
    <property type="molecule type" value="Genomic_DNA"/>
</dbReference>
<organism evidence="4 5">
    <name type="scientific">Flavobacterium microcysteis</name>
    <dbReference type="NCBI Taxonomy" id="2596891"/>
    <lineage>
        <taxon>Bacteria</taxon>
        <taxon>Pseudomonadati</taxon>
        <taxon>Bacteroidota</taxon>
        <taxon>Flavobacteriia</taxon>
        <taxon>Flavobacteriales</taxon>
        <taxon>Flavobacteriaceae</taxon>
        <taxon>Flavobacterium</taxon>
    </lineage>
</organism>
<dbReference type="InterPro" id="IPR026444">
    <property type="entry name" value="Secre_tail"/>
</dbReference>
<accession>A0A501Q049</accession>
<evidence type="ECO:0000313" key="5">
    <source>
        <dbReference type="Proteomes" id="UP000319175"/>
    </source>
</evidence>
<proteinExistence type="predicted"/>
<dbReference type="Pfam" id="PF23759">
    <property type="entry name" value="GBD_T9SS_assoc"/>
    <property type="match status" value="7"/>
</dbReference>